<dbReference type="AlphaFoldDB" id="A0A2G8SDC8"/>
<feature type="region of interest" description="Disordered" evidence="1">
    <location>
        <begin position="64"/>
        <end position="91"/>
    </location>
</feature>
<evidence type="ECO:0000313" key="4">
    <source>
        <dbReference type="Proteomes" id="UP000230002"/>
    </source>
</evidence>
<feature type="domain" description="DUF7721" evidence="2">
    <location>
        <begin position="34"/>
        <end position="113"/>
    </location>
</feature>
<dbReference type="PANTHER" id="PTHR39477">
    <property type="entry name" value="CHROMOSOME 8, WHOLE GENOME SHOTGUN SEQUENCE"/>
    <property type="match status" value="1"/>
</dbReference>
<dbReference type="OrthoDB" id="2290255at2759"/>
<dbReference type="InterPro" id="IPR056138">
    <property type="entry name" value="DUF7721"/>
</dbReference>
<evidence type="ECO:0000259" key="2">
    <source>
        <dbReference type="Pfam" id="PF24845"/>
    </source>
</evidence>
<proteinExistence type="predicted"/>
<name>A0A2G8SDC8_9APHY</name>
<reference evidence="3 4" key="1">
    <citation type="journal article" date="2015" name="Sci. Rep.">
        <title>Chromosome-level genome map provides insights into diverse defense mechanisms in the medicinal fungus Ganoderma sinense.</title>
        <authorList>
            <person name="Zhu Y."/>
            <person name="Xu J."/>
            <person name="Sun C."/>
            <person name="Zhou S."/>
            <person name="Xu H."/>
            <person name="Nelson D.R."/>
            <person name="Qian J."/>
            <person name="Song J."/>
            <person name="Luo H."/>
            <person name="Xiang L."/>
            <person name="Li Y."/>
            <person name="Xu Z."/>
            <person name="Ji A."/>
            <person name="Wang L."/>
            <person name="Lu S."/>
            <person name="Hayward A."/>
            <person name="Sun W."/>
            <person name="Li X."/>
            <person name="Schwartz D.C."/>
            <person name="Wang Y."/>
            <person name="Chen S."/>
        </authorList>
    </citation>
    <scope>NUCLEOTIDE SEQUENCE [LARGE SCALE GENOMIC DNA]</scope>
    <source>
        <strain evidence="3 4">ZZ0214-1</strain>
    </source>
</reference>
<dbReference type="Pfam" id="PF24845">
    <property type="entry name" value="DUF7721"/>
    <property type="match status" value="1"/>
</dbReference>
<dbReference type="EMBL" id="AYKW01000012">
    <property type="protein sequence ID" value="PIL31769.1"/>
    <property type="molecule type" value="Genomic_DNA"/>
</dbReference>
<sequence>MPTSGPIMVMSITLPTTLKAVPAAEDVQICNSVDEDEVVNNASREGSGDHSLFSSALGFLKENKDEHERPIDEESVQHAHRKAYQEDSAGSLPASSLGSAAALQVLKQFTSGGTSGGGSQTQLISLAMAEASKLFDKSGGASSGNKQDAVNGAAMTVMKLLVQSKFSDGIMGGGNSGGLGTLMGLASKFM</sequence>
<dbReference type="STRING" id="1077348.A0A2G8SDC8"/>
<feature type="compositionally biased region" description="Basic and acidic residues" evidence="1">
    <location>
        <begin position="64"/>
        <end position="77"/>
    </location>
</feature>
<evidence type="ECO:0000313" key="3">
    <source>
        <dbReference type="EMBL" id="PIL31769.1"/>
    </source>
</evidence>
<gene>
    <name evidence="3" type="ORF">GSI_06473</name>
</gene>
<evidence type="ECO:0000256" key="1">
    <source>
        <dbReference type="SAM" id="MobiDB-lite"/>
    </source>
</evidence>
<dbReference type="PANTHER" id="PTHR39477:SF1">
    <property type="entry name" value="BETA-FLANKING PROTEIN"/>
    <property type="match status" value="1"/>
</dbReference>
<accession>A0A2G8SDC8</accession>
<organism evidence="3 4">
    <name type="scientific">Ganoderma sinense ZZ0214-1</name>
    <dbReference type="NCBI Taxonomy" id="1077348"/>
    <lineage>
        <taxon>Eukaryota</taxon>
        <taxon>Fungi</taxon>
        <taxon>Dikarya</taxon>
        <taxon>Basidiomycota</taxon>
        <taxon>Agaricomycotina</taxon>
        <taxon>Agaricomycetes</taxon>
        <taxon>Polyporales</taxon>
        <taxon>Polyporaceae</taxon>
        <taxon>Ganoderma</taxon>
    </lineage>
</organism>
<dbReference type="Proteomes" id="UP000230002">
    <property type="component" value="Unassembled WGS sequence"/>
</dbReference>
<protein>
    <recommendedName>
        <fullName evidence="2">DUF7721 domain-containing protein</fullName>
    </recommendedName>
</protein>
<comment type="caution">
    <text evidence="3">The sequence shown here is derived from an EMBL/GenBank/DDBJ whole genome shotgun (WGS) entry which is preliminary data.</text>
</comment>
<keyword evidence="4" id="KW-1185">Reference proteome</keyword>